<protein>
    <recommendedName>
        <fullName evidence="1">Cullin family profile domain-containing protein</fullName>
    </recommendedName>
</protein>
<evidence type="ECO:0000259" key="1">
    <source>
        <dbReference type="PROSITE" id="PS50069"/>
    </source>
</evidence>
<name>A0A6C0ISZ9_9ZZZZ</name>
<dbReference type="AlphaFoldDB" id="A0A6C0ISZ9"/>
<dbReference type="InterPro" id="IPR016158">
    <property type="entry name" value="Cullin_homology"/>
</dbReference>
<sequence>MDIPDKFGVIINSTTPDLKMTKCEITTYFENLIKNNNRMFMPSIINNNLSIDPSISDKLILDNLTDYVKEIRKNLRQNLRRGIKSNLINVFISSLTNYSNKVYQLEYFINNTSNDDTFRVKCYYIFLSLVVSDPTLKEVFKKDLMNISSKKETNFLLSKIQKINPEFYQDWCIGFIKGCLNSYSNISSNLISAEYPISKNLIPIYEFSCYVKFLTEYKDHFKCIDDQTIFGDIIENLINKIYSVSEHNDVKTFNQFIKNNNESITTYIIPYLTKDQIDDLETTIIVKVYEKYKRSESLESICDFYINISKYFSKIFHISIIIMSKDMAKFIIDNSLVVELTNILITKLENCIKNDTYDTVSYLFNIISYFDDKNIIFDIYHRELMLRLLGDNVKDIEYENLLVTKLTRSFNCRQCYKLSKTIEDVEKSIEFKKYMVDLLVKAEKVNLTPSKWSIVNTTYNIWESTVFDIATRLDTLKSCSGNICNFLKLYSNVYGKTHKNSRYLNWYLHTGSVVISYKTTKGDVVLKLLPLQALVLEQFDTHVDYITMDQYINLPFLSSYEMVEREKLLDIFIENDILARTCDIDSNKITINLTRQSCTELNLIDKFFEISSLPIAWHEEELVQTANNKEDIVKTKINHHIKTKALNYNELFTLCKDINVFKLDDELFKKSLDSMISSNYIELNEESNMYSKLVY</sequence>
<dbReference type="InterPro" id="IPR036317">
    <property type="entry name" value="Cullin_homology_sf"/>
</dbReference>
<reference evidence="2" key="1">
    <citation type="journal article" date="2020" name="Nature">
        <title>Giant virus diversity and host interactions through global metagenomics.</title>
        <authorList>
            <person name="Schulz F."/>
            <person name="Roux S."/>
            <person name="Paez-Espino D."/>
            <person name="Jungbluth S."/>
            <person name="Walsh D.A."/>
            <person name="Denef V.J."/>
            <person name="McMahon K.D."/>
            <person name="Konstantinidis K.T."/>
            <person name="Eloe-Fadrosh E.A."/>
            <person name="Kyrpides N.C."/>
            <person name="Woyke T."/>
        </authorList>
    </citation>
    <scope>NUCLEOTIDE SEQUENCE</scope>
    <source>
        <strain evidence="2">GVMAG-M-3300024302-11</strain>
    </source>
</reference>
<accession>A0A6C0ISZ9</accession>
<feature type="domain" description="Cullin family profile" evidence="1">
    <location>
        <begin position="366"/>
        <end position="570"/>
    </location>
</feature>
<evidence type="ECO:0000313" key="2">
    <source>
        <dbReference type="EMBL" id="QHT96318.1"/>
    </source>
</evidence>
<organism evidence="2">
    <name type="scientific">viral metagenome</name>
    <dbReference type="NCBI Taxonomy" id="1070528"/>
    <lineage>
        <taxon>unclassified sequences</taxon>
        <taxon>metagenomes</taxon>
        <taxon>organismal metagenomes</taxon>
    </lineage>
</organism>
<dbReference type="SUPFAM" id="SSF75632">
    <property type="entry name" value="Cullin homology domain"/>
    <property type="match status" value="1"/>
</dbReference>
<dbReference type="PROSITE" id="PS50069">
    <property type="entry name" value="CULLIN_2"/>
    <property type="match status" value="1"/>
</dbReference>
<dbReference type="EMBL" id="MN740255">
    <property type="protein sequence ID" value="QHT96318.1"/>
    <property type="molecule type" value="Genomic_DNA"/>
</dbReference>
<dbReference type="Gene3D" id="3.30.230.130">
    <property type="entry name" value="Cullin, Chain C, Domain 2"/>
    <property type="match status" value="1"/>
</dbReference>
<dbReference type="Gene3D" id="1.20.1310.10">
    <property type="entry name" value="Cullin Repeats"/>
    <property type="match status" value="1"/>
</dbReference>
<proteinExistence type="predicted"/>